<comment type="similarity">
    <text evidence="1">Belongs to the aldehyde dehydrogenase family.</text>
</comment>
<dbReference type="InterPro" id="IPR016163">
    <property type="entry name" value="Ald_DH_C"/>
</dbReference>
<evidence type="ECO:0000313" key="5">
    <source>
        <dbReference type="EMBL" id="SFO76695.1"/>
    </source>
</evidence>
<dbReference type="InterPro" id="IPR015590">
    <property type="entry name" value="Aldehyde_DH_dom"/>
</dbReference>
<reference evidence="6" key="1">
    <citation type="submission" date="2016-10" db="EMBL/GenBank/DDBJ databases">
        <authorList>
            <person name="Varghese N."/>
            <person name="Submissions S."/>
        </authorList>
    </citation>
    <scope>NUCLEOTIDE SEQUENCE [LARGE SCALE GENOMIC DNA]</scope>
    <source>
        <strain evidence="6">DSM 15282</strain>
    </source>
</reference>
<organism evidence="5 6">
    <name type="scientific">Algoriphagus ornithinivorans</name>
    <dbReference type="NCBI Taxonomy" id="226506"/>
    <lineage>
        <taxon>Bacteria</taxon>
        <taxon>Pseudomonadati</taxon>
        <taxon>Bacteroidota</taxon>
        <taxon>Cytophagia</taxon>
        <taxon>Cytophagales</taxon>
        <taxon>Cyclobacteriaceae</taxon>
        <taxon>Algoriphagus</taxon>
    </lineage>
</organism>
<dbReference type="STRING" id="226506.SAMN04488519_11413"/>
<dbReference type="Proteomes" id="UP000199564">
    <property type="component" value="Unassembled WGS sequence"/>
</dbReference>
<sequence>MSQIKSINPYSGEILKEFQLLTENQVQEKLQKGEKAYQKWKTSPFSEKSKLMHKAAEELRENKEHYAKIISLEMGKIIKESVSEVEKCAWVCEYYADNAEEFLKPEPISLPDGKNAKLLHQPIGTVLAVMPWNFPFWQVFRFAAPTLMAGNTGLLKHASNVPQCALAIEEVFTKAGFPEGVFQSLLIDSKTTTAIIENPIIKAVTLTGSEKAGAAVASAAGKHIKKSLLELGGSDPFIILEDADIEEASKTAAKARMINFGQSCIAAKRFIIQDTVYDQFLEIFSNEIKNLKAGEPLDENADYACMARPDLAQELYEQIQESVDKGAKVLLGGKAPEKGSAKISPTILTDIPKDSPAYSEELFGPVAIVFRVKSADEAIQIANDSEFGLGSSLWTKNQEKAEALASRIESGAVFINSLVASNPHLPFGGIKKSGYGRELSRHGILEFVNTKTVYLG</sequence>
<dbReference type="InterPro" id="IPR016161">
    <property type="entry name" value="Ald_DH/histidinol_DH"/>
</dbReference>
<dbReference type="GO" id="GO:0004777">
    <property type="term" value="F:succinate-semialdehyde dehydrogenase (NAD+) activity"/>
    <property type="evidence" value="ECO:0007669"/>
    <property type="project" value="TreeGrafter"/>
</dbReference>
<keyword evidence="6" id="KW-1185">Reference proteome</keyword>
<name>A0A1I5JVA6_9BACT</name>
<dbReference type="AlphaFoldDB" id="A0A1I5JVA6"/>
<dbReference type="GO" id="GO:0004030">
    <property type="term" value="F:aldehyde dehydrogenase [NAD(P)+] activity"/>
    <property type="evidence" value="ECO:0007669"/>
    <property type="project" value="InterPro"/>
</dbReference>
<keyword evidence="3" id="KW-0560">Oxidoreductase</keyword>
<keyword evidence="2" id="KW-0521">NADP</keyword>
<dbReference type="PANTHER" id="PTHR43217">
    <property type="entry name" value="SUCCINATE SEMIALDEHYDE DEHYDROGENASE [NAD(P)+] SAD"/>
    <property type="match status" value="1"/>
</dbReference>
<dbReference type="EMBL" id="FOVW01000014">
    <property type="protein sequence ID" value="SFO76695.1"/>
    <property type="molecule type" value="Genomic_DNA"/>
</dbReference>
<dbReference type="Pfam" id="PF00171">
    <property type="entry name" value="Aldedh"/>
    <property type="match status" value="1"/>
</dbReference>
<protein>
    <submittedName>
        <fullName evidence="5">Succinate-semialdehyde dehydrogenase / glutarate-semialdehyde dehydrogenase</fullName>
    </submittedName>
</protein>
<dbReference type="RefSeq" id="WP_091655611.1">
    <property type="nucleotide sequence ID" value="NZ_FOVW01000014.1"/>
</dbReference>
<evidence type="ECO:0000259" key="4">
    <source>
        <dbReference type="Pfam" id="PF00171"/>
    </source>
</evidence>
<dbReference type="Gene3D" id="3.40.605.10">
    <property type="entry name" value="Aldehyde Dehydrogenase, Chain A, domain 1"/>
    <property type="match status" value="1"/>
</dbReference>
<feature type="domain" description="Aldehyde dehydrogenase" evidence="4">
    <location>
        <begin position="3"/>
        <end position="453"/>
    </location>
</feature>
<dbReference type="FunFam" id="3.40.309.10:FF:000010">
    <property type="entry name" value="Gamma-aminobutyraldehyde dehydrogenase"/>
    <property type="match status" value="1"/>
</dbReference>
<proteinExistence type="inferred from homology"/>
<dbReference type="Gene3D" id="3.40.309.10">
    <property type="entry name" value="Aldehyde Dehydrogenase, Chain A, domain 2"/>
    <property type="match status" value="1"/>
</dbReference>
<evidence type="ECO:0000313" key="6">
    <source>
        <dbReference type="Proteomes" id="UP000199564"/>
    </source>
</evidence>
<accession>A0A1I5JVA6</accession>
<evidence type="ECO:0000256" key="2">
    <source>
        <dbReference type="ARBA" id="ARBA00022857"/>
    </source>
</evidence>
<dbReference type="InterPro" id="IPR044148">
    <property type="entry name" value="ALDH_GabD1-like"/>
</dbReference>
<dbReference type="SUPFAM" id="SSF53720">
    <property type="entry name" value="ALDH-like"/>
    <property type="match status" value="1"/>
</dbReference>
<dbReference type="InterPro" id="IPR016162">
    <property type="entry name" value="Ald_DH_N"/>
</dbReference>
<evidence type="ECO:0000256" key="1">
    <source>
        <dbReference type="ARBA" id="ARBA00009986"/>
    </source>
</evidence>
<dbReference type="PANTHER" id="PTHR43217:SF1">
    <property type="entry name" value="SUCCINATE SEMIALDEHYDE DEHYDROGENASE [NAD(P)+] SAD"/>
    <property type="match status" value="1"/>
</dbReference>
<gene>
    <name evidence="5" type="ORF">SAMN04488519_11413</name>
</gene>
<dbReference type="InterPro" id="IPR047110">
    <property type="entry name" value="GABD/Sad-like"/>
</dbReference>
<dbReference type="FunFam" id="3.40.605.10:FF:000012">
    <property type="entry name" value="NAD-dependent succinate-semialdehyde dehydrogenase"/>
    <property type="match status" value="1"/>
</dbReference>
<evidence type="ECO:0000256" key="3">
    <source>
        <dbReference type="ARBA" id="ARBA00023002"/>
    </source>
</evidence>
<dbReference type="CDD" id="cd07100">
    <property type="entry name" value="ALDH_SSADH1_GabD1"/>
    <property type="match status" value="1"/>
</dbReference>